<dbReference type="InterPro" id="IPR036412">
    <property type="entry name" value="HAD-like_sf"/>
</dbReference>
<gene>
    <name evidence="1" type="ORF">A2Y83_00660</name>
</gene>
<dbReference type="STRING" id="1797985.A2Y83_00660"/>
<organism evidence="1 2">
    <name type="scientific">Candidatus Falkowbacteria bacterium RBG_13_39_14</name>
    <dbReference type="NCBI Taxonomy" id="1797985"/>
    <lineage>
        <taxon>Bacteria</taxon>
        <taxon>Candidatus Falkowiibacteriota</taxon>
    </lineage>
</organism>
<evidence type="ECO:0000313" key="2">
    <source>
        <dbReference type="Proteomes" id="UP000178323"/>
    </source>
</evidence>
<dbReference type="SFLD" id="SFLDG01129">
    <property type="entry name" value="C1.5:_HAD__Beta-PGM__Phosphata"/>
    <property type="match status" value="1"/>
</dbReference>
<dbReference type="Gene3D" id="3.40.50.1000">
    <property type="entry name" value="HAD superfamily/HAD-like"/>
    <property type="match status" value="1"/>
</dbReference>
<dbReference type="InterPro" id="IPR023214">
    <property type="entry name" value="HAD_sf"/>
</dbReference>
<evidence type="ECO:0000313" key="1">
    <source>
        <dbReference type="EMBL" id="OGF23316.1"/>
    </source>
</evidence>
<dbReference type="Proteomes" id="UP000178323">
    <property type="component" value="Unassembled WGS sequence"/>
</dbReference>
<reference evidence="1 2" key="1">
    <citation type="journal article" date="2016" name="Nat. Commun.">
        <title>Thousands of microbial genomes shed light on interconnected biogeochemical processes in an aquifer system.</title>
        <authorList>
            <person name="Anantharaman K."/>
            <person name="Brown C.T."/>
            <person name="Hug L.A."/>
            <person name="Sharon I."/>
            <person name="Castelle C.J."/>
            <person name="Probst A.J."/>
            <person name="Thomas B.C."/>
            <person name="Singh A."/>
            <person name="Wilkins M.J."/>
            <person name="Karaoz U."/>
            <person name="Brodie E.L."/>
            <person name="Williams K.H."/>
            <person name="Hubbard S.S."/>
            <person name="Banfield J.F."/>
        </authorList>
    </citation>
    <scope>NUCLEOTIDE SEQUENCE [LARGE SCALE GENOMIC DNA]</scope>
</reference>
<dbReference type="AlphaFoldDB" id="A0A1F5S9N1"/>
<protein>
    <recommendedName>
        <fullName evidence="3">FCP1 homology domain-containing protein</fullName>
    </recommendedName>
</protein>
<name>A0A1F5S9N1_9BACT</name>
<evidence type="ECO:0008006" key="3">
    <source>
        <dbReference type="Google" id="ProtNLM"/>
    </source>
</evidence>
<dbReference type="Pfam" id="PF13419">
    <property type="entry name" value="HAD_2"/>
    <property type="match status" value="1"/>
</dbReference>
<dbReference type="SFLD" id="SFLDS00003">
    <property type="entry name" value="Haloacid_Dehalogenase"/>
    <property type="match status" value="1"/>
</dbReference>
<sequence>MFNFLFYSMLYIFDLDYTLLDCVKLKSYLAEILGVKEEIYNDTYKSYFTDKGELYSFFKHGDLLNADAKMKTDFIVSAAREKIKSRLDKYLFPEAEIVLKKLKSNGHKLLLLTYGDIKWQKYKVENLGIKKYFDNIAYTDQKKGKFDFRHIKEDDVIIVNDNARECVEMSKHFPNARILLVEGPYSNNAEHDFEARALEELR</sequence>
<accession>A0A1F5S9N1</accession>
<dbReference type="EMBL" id="MFFS01000003">
    <property type="protein sequence ID" value="OGF23316.1"/>
    <property type="molecule type" value="Genomic_DNA"/>
</dbReference>
<dbReference type="InterPro" id="IPR041492">
    <property type="entry name" value="HAD_2"/>
</dbReference>
<proteinExistence type="predicted"/>
<dbReference type="SUPFAM" id="SSF56784">
    <property type="entry name" value="HAD-like"/>
    <property type="match status" value="1"/>
</dbReference>
<comment type="caution">
    <text evidence="1">The sequence shown here is derived from an EMBL/GenBank/DDBJ whole genome shotgun (WGS) entry which is preliminary data.</text>
</comment>